<evidence type="ECO:0000313" key="6">
    <source>
        <dbReference type="EMBL" id="BDU70198.1"/>
    </source>
</evidence>
<comment type="subcellular location">
    <subcellularLocation>
        <location evidence="1">Membrane</location>
        <topology evidence="1">Multi-pass membrane protein</topology>
    </subcellularLocation>
</comment>
<feature type="transmembrane region" description="Helical" evidence="5">
    <location>
        <begin position="63"/>
        <end position="81"/>
    </location>
</feature>
<reference evidence="7" key="1">
    <citation type="journal article" date="2023" name="Int. J. Syst. Evol. Microbiol.">
        <title>Mesoterricola silvestris gen. nov., sp. nov., Mesoterricola sediminis sp. nov., Geothrix oryzae sp. nov., Geothrix edaphica sp. nov., Geothrix rubra sp. nov., and Geothrix limicola sp. nov., six novel members of Acidobacteriota isolated from soils.</title>
        <authorList>
            <person name="Itoh H."/>
            <person name="Sugisawa Y."/>
            <person name="Mise K."/>
            <person name="Xu Z."/>
            <person name="Kuniyasu M."/>
            <person name="Ushijima N."/>
            <person name="Kawano K."/>
            <person name="Kobayashi E."/>
            <person name="Shiratori Y."/>
            <person name="Masuda Y."/>
            <person name="Senoo K."/>
        </authorList>
    </citation>
    <scope>NUCLEOTIDE SEQUENCE [LARGE SCALE GENOMIC DNA]</scope>
    <source>
        <strain evidence="7">Red222</strain>
    </source>
</reference>
<evidence type="ECO:0000256" key="2">
    <source>
        <dbReference type="ARBA" id="ARBA00022692"/>
    </source>
</evidence>
<organism evidence="6 7">
    <name type="scientific">Geothrix oryzae</name>
    <dbReference type="NCBI Taxonomy" id="2927975"/>
    <lineage>
        <taxon>Bacteria</taxon>
        <taxon>Pseudomonadati</taxon>
        <taxon>Acidobacteriota</taxon>
        <taxon>Holophagae</taxon>
        <taxon>Holophagales</taxon>
        <taxon>Holophagaceae</taxon>
        <taxon>Geothrix</taxon>
    </lineage>
</organism>
<accession>A0ABM8DT45</accession>
<dbReference type="Pfam" id="PF13564">
    <property type="entry name" value="DoxX_2"/>
    <property type="match status" value="1"/>
</dbReference>
<feature type="transmembrane region" description="Helical" evidence="5">
    <location>
        <begin position="86"/>
        <end position="104"/>
    </location>
</feature>
<keyword evidence="4 5" id="KW-0472">Membrane</keyword>
<sequence length="155" mass="16585">MPTSTPPVSTPARTPGPTPGRWLWVGRILSALPILFLAFDGAAKVMRLPPVLEAFAKLGYSEHVAGPLGITLLVCVVLYAVPRTSMLGAILLTGYLGGAVATHVRIGDPLFSHILFPTYVAALIWGGLYLREARLGALLPLRTLNLSNPNFSKEE</sequence>
<dbReference type="Proteomes" id="UP001242010">
    <property type="component" value="Chromosome"/>
</dbReference>
<feature type="transmembrane region" description="Helical" evidence="5">
    <location>
        <begin position="22"/>
        <end position="43"/>
    </location>
</feature>
<keyword evidence="2 5" id="KW-0812">Transmembrane</keyword>
<keyword evidence="7" id="KW-1185">Reference proteome</keyword>
<feature type="transmembrane region" description="Helical" evidence="5">
    <location>
        <begin position="110"/>
        <end position="130"/>
    </location>
</feature>
<evidence type="ECO:0000256" key="5">
    <source>
        <dbReference type="SAM" id="Phobius"/>
    </source>
</evidence>
<name>A0ABM8DT45_9BACT</name>
<dbReference type="InterPro" id="IPR032808">
    <property type="entry name" value="DoxX"/>
</dbReference>
<evidence type="ECO:0000313" key="7">
    <source>
        <dbReference type="Proteomes" id="UP001242010"/>
    </source>
</evidence>
<evidence type="ECO:0000256" key="4">
    <source>
        <dbReference type="ARBA" id="ARBA00023136"/>
    </source>
</evidence>
<evidence type="ECO:0000256" key="3">
    <source>
        <dbReference type="ARBA" id="ARBA00022989"/>
    </source>
</evidence>
<keyword evidence="3 5" id="KW-1133">Transmembrane helix</keyword>
<dbReference type="EMBL" id="AP027079">
    <property type="protein sequence ID" value="BDU70198.1"/>
    <property type="molecule type" value="Genomic_DNA"/>
</dbReference>
<evidence type="ECO:0000256" key="1">
    <source>
        <dbReference type="ARBA" id="ARBA00004141"/>
    </source>
</evidence>
<protein>
    <submittedName>
        <fullName evidence="6">Membrane protein</fullName>
    </submittedName>
</protein>
<proteinExistence type="predicted"/>
<dbReference type="RefSeq" id="WP_286353916.1">
    <property type="nucleotide sequence ID" value="NZ_AP027079.1"/>
</dbReference>
<gene>
    <name evidence="6" type="ORF">GETHOR_22990</name>
</gene>